<feature type="transmembrane region" description="Helical" evidence="1">
    <location>
        <begin position="20"/>
        <end position="41"/>
    </location>
</feature>
<organism evidence="2 3">
    <name type="scientific">Sphingobacterium siyangense</name>
    <dbReference type="NCBI Taxonomy" id="459529"/>
    <lineage>
        <taxon>Bacteria</taxon>
        <taxon>Pseudomonadati</taxon>
        <taxon>Bacteroidota</taxon>
        <taxon>Sphingobacteriia</taxon>
        <taxon>Sphingobacteriales</taxon>
        <taxon>Sphingobacteriaceae</taxon>
        <taxon>Sphingobacterium</taxon>
    </lineage>
</organism>
<comment type="caution">
    <text evidence="2">The sequence shown here is derived from an EMBL/GenBank/DDBJ whole genome shotgun (WGS) entry which is preliminary data.</text>
</comment>
<dbReference type="SUPFAM" id="SSF58113">
    <property type="entry name" value="Apolipoprotein A-I"/>
    <property type="match status" value="1"/>
</dbReference>
<keyword evidence="1" id="KW-1133">Transmembrane helix</keyword>
<dbReference type="Proteomes" id="UP000315908">
    <property type="component" value="Unassembled WGS sequence"/>
</dbReference>
<evidence type="ECO:0000256" key="1">
    <source>
        <dbReference type="SAM" id="Phobius"/>
    </source>
</evidence>
<evidence type="ECO:0000313" key="3">
    <source>
        <dbReference type="Proteomes" id="UP000315908"/>
    </source>
</evidence>
<dbReference type="PANTHER" id="PTHR35792">
    <property type="entry name" value="GENERAL STRESS PROTEIN"/>
    <property type="match status" value="1"/>
</dbReference>
<dbReference type="InterPro" id="IPR052928">
    <property type="entry name" value="Desiccation-related_membrane"/>
</dbReference>
<name>A0A562MST0_9SPHI</name>
<keyword evidence="1" id="KW-0472">Membrane</keyword>
<dbReference type="PANTHER" id="PTHR35792:SF2">
    <property type="entry name" value="GENERAL STRESS PROTEIN"/>
    <property type="match status" value="1"/>
</dbReference>
<dbReference type="InterPro" id="IPR024623">
    <property type="entry name" value="YtxH"/>
</dbReference>
<dbReference type="Pfam" id="PF12732">
    <property type="entry name" value="YtxH"/>
    <property type="match status" value="1"/>
</dbReference>
<gene>
    <name evidence="2" type="ORF">IQ31_01174</name>
</gene>
<proteinExistence type="predicted"/>
<evidence type="ECO:0000313" key="2">
    <source>
        <dbReference type="EMBL" id="TWI22973.1"/>
    </source>
</evidence>
<dbReference type="EMBL" id="VLKR01000004">
    <property type="protein sequence ID" value="TWI22973.1"/>
    <property type="molecule type" value="Genomic_DNA"/>
</dbReference>
<dbReference type="AlphaFoldDB" id="A0A562MST0"/>
<sequence length="128" mass="14085">MLNYDCLKKLKMCGGKNNSTGLLLAMVAGAALGTLVGVLVAPNSGRKTRKKIKAKTRDLKEQAKHKYEEVADKVKEEYDHVSSSISETAGHVADKVSDEFDRYKDQISAKTAEETKAIKDAVKDQKEK</sequence>
<accession>A0A562MST0</accession>
<dbReference type="Gene3D" id="1.20.120.20">
    <property type="entry name" value="Apolipoprotein"/>
    <property type="match status" value="1"/>
</dbReference>
<reference evidence="2 3" key="1">
    <citation type="journal article" date="2015" name="Stand. Genomic Sci.">
        <title>Genomic Encyclopedia of Bacterial and Archaeal Type Strains, Phase III: the genomes of soil and plant-associated and newly described type strains.</title>
        <authorList>
            <person name="Whitman W.B."/>
            <person name="Woyke T."/>
            <person name="Klenk H.P."/>
            <person name="Zhou Y."/>
            <person name="Lilburn T.G."/>
            <person name="Beck B.J."/>
            <person name="De Vos P."/>
            <person name="Vandamme P."/>
            <person name="Eisen J.A."/>
            <person name="Garrity G."/>
            <person name="Hugenholtz P."/>
            <person name="Kyrpides N.C."/>
        </authorList>
    </citation>
    <scope>NUCLEOTIDE SEQUENCE [LARGE SCALE GENOMIC DNA]</scope>
    <source>
        <strain evidence="2 3">CGMCC 1.6855</strain>
    </source>
</reference>
<protein>
    <submittedName>
        <fullName evidence="2">Gas vesicle protein</fullName>
    </submittedName>
</protein>
<keyword evidence="1" id="KW-0812">Transmembrane</keyword>